<dbReference type="RefSeq" id="WP_155042631.1">
    <property type="nucleotide sequence ID" value="NZ_WMIH01000001.1"/>
</dbReference>
<dbReference type="GO" id="GO:0006629">
    <property type="term" value="P:lipid metabolic process"/>
    <property type="evidence" value="ECO:0007669"/>
    <property type="project" value="InterPro"/>
</dbReference>
<dbReference type="PROSITE" id="PS01098">
    <property type="entry name" value="LIPASE_GDSL_SER"/>
    <property type="match status" value="1"/>
</dbReference>
<dbReference type="EMBL" id="WMII01000001">
    <property type="protein sequence ID" value="MTH62677.1"/>
    <property type="molecule type" value="Genomic_DNA"/>
</dbReference>
<dbReference type="GO" id="GO:0004622">
    <property type="term" value="F:phosphatidylcholine lysophospholipase activity"/>
    <property type="evidence" value="ECO:0007669"/>
    <property type="project" value="TreeGrafter"/>
</dbReference>
<evidence type="ECO:0000313" key="3">
    <source>
        <dbReference type="EMBL" id="MTH62677.1"/>
    </source>
</evidence>
<sequence length="227" mass="23800">MTLRTLSLAAALCAAPVCALADQVRILAFGDSLTAGYGLKPNEGLVPQLQDWLRARGHDVVVLNGGLSGDTTAGGRVRIGYSLARHKPDAVIVELGGNDLIFGLSPKGAEDNLDSILSQAGADDHPLLLVGIAQPGGDEAVRQQWADIWPRLAKKHDALLYANLYAPLFDLPPSEVPAMLQADRTHASAQGIKLIVDGLGPQVEALIGQVDQPRFKTPAPVSTPTGG</sequence>
<dbReference type="PANTHER" id="PTHR30383">
    <property type="entry name" value="THIOESTERASE 1/PROTEASE 1/LYSOPHOSPHOLIPASE L1"/>
    <property type="match status" value="1"/>
</dbReference>
<accession>A0A6L6IWE3</accession>
<feature type="chain" id="PRO_5026875739" evidence="1">
    <location>
        <begin position="22"/>
        <end position="227"/>
    </location>
</feature>
<dbReference type="Gene3D" id="3.40.50.1110">
    <property type="entry name" value="SGNH hydrolase"/>
    <property type="match status" value="1"/>
</dbReference>
<dbReference type="CDD" id="cd01822">
    <property type="entry name" value="Lysophospholipase_L1_like"/>
    <property type="match status" value="1"/>
</dbReference>
<evidence type="ECO:0000259" key="2">
    <source>
        <dbReference type="Pfam" id="PF13472"/>
    </source>
</evidence>
<dbReference type="InterPro" id="IPR036514">
    <property type="entry name" value="SGNH_hydro_sf"/>
</dbReference>
<dbReference type="SUPFAM" id="SSF52266">
    <property type="entry name" value="SGNH hydrolase"/>
    <property type="match status" value="1"/>
</dbReference>
<organism evidence="3 4">
    <name type="scientific">Paracoccus shanxieyensis</name>
    <dbReference type="NCBI Taxonomy" id="2675752"/>
    <lineage>
        <taxon>Bacteria</taxon>
        <taxon>Pseudomonadati</taxon>
        <taxon>Pseudomonadota</taxon>
        <taxon>Alphaproteobacteria</taxon>
        <taxon>Rhodobacterales</taxon>
        <taxon>Paracoccaceae</taxon>
        <taxon>Paracoccus</taxon>
    </lineage>
</organism>
<protein>
    <submittedName>
        <fullName evidence="3">Arylesterase</fullName>
    </submittedName>
</protein>
<evidence type="ECO:0000256" key="1">
    <source>
        <dbReference type="SAM" id="SignalP"/>
    </source>
</evidence>
<dbReference type="InterPro" id="IPR013830">
    <property type="entry name" value="SGNH_hydro"/>
</dbReference>
<reference evidence="3 4" key="1">
    <citation type="submission" date="2019-11" db="EMBL/GenBank/DDBJ databases">
        <authorList>
            <person name="Dong K."/>
        </authorList>
    </citation>
    <scope>NUCLEOTIDE SEQUENCE [LARGE SCALE GENOMIC DNA]</scope>
    <source>
        <strain evidence="3 4">DK608</strain>
    </source>
</reference>
<feature type="domain" description="SGNH hydrolase-type esterase" evidence="2">
    <location>
        <begin position="28"/>
        <end position="191"/>
    </location>
</feature>
<keyword evidence="4" id="KW-1185">Reference proteome</keyword>
<gene>
    <name evidence="3" type="ORF">GL284_00165</name>
</gene>
<dbReference type="PANTHER" id="PTHR30383:SF24">
    <property type="entry name" value="THIOESTERASE 1_PROTEASE 1_LYSOPHOSPHOLIPASE L1"/>
    <property type="match status" value="1"/>
</dbReference>
<dbReference type="InterPro" id="IPR051532">
    <property type="entry name" value="Ester_Hydrolysis_Enzymes"/>
</dbReference>
<dbReference type="AlphaFoldDB" id="A0A6L6IWE3"/>
<dbReference type="Proteomes" id="UP000478740">
    <property type="component" value="Unassembled WGS sequence"/>
</dbReference>
<evidence type="ECO:0000313" key="4">
    <source>
        <dbReference type="Proteomes" id="UP000478740"/>
    </source>
</evidence>
<name>A0A6L6IWE3_9RHOB</name>
<dbReference type="InterPro" id="IPR008265">
    <property type="entry name" value="Lipase_GDSL_AS"/>
</dbReference>
<comment type="caution">
    <text evidence="3">The sequence shown here is derived from an EMBL/GenBank/DDBJ whole genome shotgun (WGS) entry which is preliminary data.</text>
</comment>
<feature type="signal peptide" evidence="1">
    <location>
        <begin position="1"/>
        <end position="21"/>
    </location>
</feature>
<dbReference type="Pfam" id="PF13472">
    <property type="entry name" value="Lipase_GDSL_2"/>
    <property type="match status" value="1"/>
</dbReference>
<proteinExistence type="predicted"/>
<keyword evidence="1" id="KW-0732">Signal</keyword>